<reference evidence="1 2" key="1">
    <citation type="journal article" date="2011" name="Science">
        <title>The ecoresponsive genome of Daphnia pulex.</title>
        <authorList>
            <person name="Colbourne J.K."/>
            <person name="Pfrender M.E."/>
            <person name="Gilbert D."/>
            <person name="Thomas W.K."/>
            <person name="Tucker A."/>
            <person name="Oakley T.H."/>
            <person name="Tokishita S."/>
            <person name="Aerts A."/>
            <person name="Arnold G.J."/>
            <person name="Basu M.K."/>
            <person name="Bauer D.J."/>
            <person name="Caceres C.E."/>
            <person name="Carmel L."/>
            <person name="Casola C."/>
            <person name="Choi J.H."/>
            <person name="Detter J.C."/>
            <person name="Dong Q."/>
            <person name="Dusheyko S."/>
            <person name="Eads B.D."/>
            <person name="Frohlich T."/>
            <person name="Geiler-Samerotte K.A."/>
            <person name="Gerlach D."/>
            <person name="Hatcher P."/>
            <person name="Jogdeo S."/>
            <person name="Krijgsveld J."/>
            <person name="Kriventseva E.V."/>
            <person name="Kultz D."/>
            <person name="Laforsch C."/>
            <person name="Lindquist E."/>
            <person name="Lopez J."/>
            <person name="Manak J.R."/>
            <person name="Muller J."/>
            <person name="Pangilinan J."/>
            <person name="Patwardhan R.P."/>
            <person name="Pitluck S."/>
            <person name="Pritham E.J."/>
            <person name="Rechtsteiner A."/>
            <person name="Rho M."/>
            <person name="Rogozin I.B."/>
            <person name="Sakarya O."/>
            <person name="Salamov A."/>
            <person name="Schaack S."/>
            <person name="Shapiro H."/>
            <person name="Shiga Y."/>
            <person name="Skalitzky C."/>
            <person name="Smith Z."/>
            <person name="Souvorov A."/>
            <person name="Sung W."/>
            <person name="Tang Z."/>
            <person name="Tsuchiya D."/>
            <person name="Tu H."/>
            <person name="Vos H."/>
            <person name="Wang M."/>
            <person name="Wolf Y.I."/>
            <person name="Yamagata H."/>
            <person name="Yamada T."/>
            <person name="Ye Y."/>
            <person name="Shaw J.R."/>
            <person name="Andrews J."/>
            <person name="Crease T.J."/>
            <person name="Tang H."/>
            <person name="Lucas S.M."/>
            <person name="Robertson H.M."/>
            <person name="Bork P."/>
            <person name="Koonin E.V."/>
            <person name="Zdobnov E.M."/>
            <person name="Grigoriev I.V."/>
            <person name="Lynch M."/>
            <person name="Boore J.L."/>
        </authorList>
    </citation>
    <scope>NUCLEOTIDE SEQUENCE [LARGE SCALE GENOMIC DNA]</scope>
</reference>
<accession>E9HDJ4</accession>
<dbReference type="InParanoid" id="E9HDJ4"/>
<dbReference type="AlphaFoldDB" id="E9HDJ4"/>
<evidence type="ECO:0000313" key="1">
    <source>
        <dbReference type="EMBL" id="EFX70152.1"/>
    </source>
</evidence>
<gene>
    <name evidence="1" type="ORF">DAPPUDRAFT_300568</name>
</gene>
<dbReference type="Proteomes" id="UP000000305">
    <property type="component" value="Unassembled WGS sequence"/>
</dbReference>
<protein>
    <submittedName>
        <fullName evidence="1">Uncharacterized protein</fullName>
    </submittedName>
</protein>
<keyword evidence="2" id="KW-1185">Reference proteome</keyword>
<evidence type="ECO:0000313" key="2">
    <source>
        <dbReference type="Proteomes" id="UP000000305"/>
    </source>
</evidence>
<proteinExistence type="predicted"/>
<organism evidence="1 2">
    <name type="scientific">Daphnia pulex</name>
    <name type="common">Water flea</name>
    <dbReference type="NCBI Taxonomy" id="6669"/>
    <lineage>
        <taxon>Eukaryota</taxon>
        <taxon>Metazoa</taxon>
        <taxon>Ecdysozoa</taxon>
        <taxon>Arthropoda</taxon>
        <taxon>Crustacea</taxon>
        <taxon>Branchiopoda</taxon>
        <taxon>Diplostraca</taxon>
        <taxon>Cladocera</taxon>
        <taxon>Anomopoda</taxon>
        <taxon>Daphniidae</taxon>
        <taxon>Daphnia</taxon>
    </lineage>
</organism>
<name>E9HDJ4_DAPPU</name>
<dbReference type="HOGENOM" id="CLU_2640594_0_0_1"/>
<sequence length="77" mass="9660">MKKKKCVRFFMRWRLNSCWKHLFLRMDCADIKWCTILSAPKRWRYSFFFFSPCGSHWKLRWGGLVPKHMKRRRGIYI</sequence>
<dbReference type="EMBL" id="GL732624">
    <property type="protein sequence ID" value="EFX70152.1"/>
    <property type="molecule type" value="Genomic_DNA"/>
</dbReference>
<dbReference type="KEGG" id="dpx:DAPPUDRAFT_300568"/>